<reference evidence="1 2" key="1">
    <citation type="submission" date="2018-06" db="EMBL/GenBank/DDBJ databases">
        <title>Genomic Encyclopedia of Archaeal and Bacterial Type Strains, Phase II (KMG-II): from individual species to whole genera.</title>
        <authorList>
            <person name="Goeker M."/>
        </authorList>
    </citation>
    <scope>NUCLEOTIDE SEQUENCE [LARGE SCALE GENOMIC DNA]</scope>
    <source>
        <strain evidence="1 2">DSM 24525</strain>
    </source>
</reference>
<gene>
    <name evidence="1" type="ORF">C8P66_11794</name>
</gene>
<comment type="caution">
    <text evidence="1">The sequence shown here is derived from an EMBL/GenBank/DDBJ whole genome shotgun (WGS) entry which is preliminary data.</text>
</comment>
<evidence type="ECO:0000313" key="2">
    <source>
        <dbReference type="Proteomes" id="UP000249688"/>
    </source>
</evidence>
<keyword evidence="2" id="KW-1185">Reference proteome</keyword>
<keyword evidence="1" id="KW-0808">Transferase</keyword>
<dbReference type="EMBL" id="QKYU01000017">
    <property type="protein sequence ID" value="PZW43068.1"/>
    <property type="molecule type" value="Genomic_DNA"/>
</dbReference>
<dbReference type="OrthoDB" id="7280475at2"/>
<organism evidence="1 2">
    <name type="scientific">Humitalea rosea</name>
    <dbReference type="NCBI Taxonomy" id="990373"/>
    <lineage>
        <taxon>Bacteria</taxon>
        <taxon>Pseudomonadati</taxon>
        <taxon>Pseudomonadota</taxon>
        <taxon>Alphaproteobacteria</taxon>
        <taxon>Acetobacterales</taxon>
        <taxon>Roseomonadaceae</taxon>
        <taxon>Humitalea</taxon>
    </lineage>
</organism>
<dbReference type="Gene3D" id="3.40.50.2000">
    <property type="entry name" value="Glycogen Phosphorylase B"/>
    <property type="match status" value="1"/>
</dbReference>
<proteinExistence type="predicted"/>
<dbReference type="Proteomes" id="UP000249688">
    <property type="component" value="Unassembled WGS sequence"/>
</dbReference>
<dbReference type="SUPFAM" id="SSF53756">
    <property type="entry name" value="UDP-Glycosyltransferase/glycogen phosphorylase"/>
    <property type="match status" value="1"/>
</dbReference>
<accession>A0A2W7IAC1</accession>
<evidence type="ECO:0000313" key="1">
    <source>
        <dbReference type="EMBL" id="PZW43068.1"/>
    </source>
</evidence>
<dbReference type="GO" id="GO:0016740">
    <property type="term" value="F:transferase activity"/>
    <property type="evidence" value="ECO:0007669"/>
    <property type="project" value="UniProtKB-KW"/>
</dbReference>
<dbReference type="Pfam" id="PF13692">
    <property type="entry name" value="Glyco_trans_1_4"/>
    <property type="match status" value="1"/>
</dbReference>
<dbReference type="RefSeq" id="WP_111399162.1">
    <property type="nucleotide sequence ID" value="NZ_QKYU01000017.1"/>
</dbReference>
<protein>
    <submittedName>
        <fullName evidence="1">Glycosyltransferase involved in cell wall biosynthesis</fullName>
    </submittedName>
</protein>
<name>A0A2W7IAC1_9PROT</name>
<sequence length="1106" mass="112825">MISPAARLLVLAPEAGDHRARAFCLGAPAGWQVTLLTPLPGQRPTATETRDGEIRELRIGVEIPPEGRLAAAGIAGDAMLFGLAAAAARPGPLRRQAEALADAADLVLHLSPWSASLLARPPAEIYAPRGLMLAAALAGLQGDRLGEAWERIWQLEAALCGRARLVLAPGAAAAAGLGLLFDLPPARLRDAALGLRAEDAALPPPLPAGRRLCLAVNDYAIGGGRSGGAIRSRAMLDGLGRDTLLLTLGDQPAVTPLAPRLLEVVVPRGAAQRVAMADLRALAPAPMEDVLAAAHVGGDAALRRLLASLAPRAEALVFEQCYMAPLLTPLRRAAGPVPVIYHAHNLEAALKRDLLGAHPLAAVAVEAAGGLERELALAADLVLCCSEEDAAALRALGGQAQVLMVPHDALLDDGPPEMPAPEGPPRIGFIGSPHPPNRDAARFIRDVLAPALPNAVFEIVGGVCDSLPPGGPPNLRLHGVLAPEAMRAVLGGWRIALNPVAHGGGSSVKLADYLAQGLPVVSTPHGARGSMIAAAGAGILAEREAFVPVLAALLEAPARRDTLAAAARAWWASPARTAPLRLAQEALAALLAVAPPPRPPRHLLVLGSAATEAEAAVLAGTLDGLRPGFDAVDVLLPADLPPGLEAMLCAAATRSLRLPSGPPPPPVPPRQMLVAREEAAILRGFVPGLAGAAPLGLSGLLPPDAAEGRGLAPGFALLLPPGTGWVQLAFAAPAPLRLRLAVAAQDFGLLDLPGTGRVLELELRPGPPGAPLLLQGEVFAADGTAPATGLRLRRLVCGAAGGGPIRAMPLDTDATRLTRAASPEAWLAAARQVAAARGEAERRLLRGAPAPTALAPWLAESLGRYVAVLVPLEAGALAAMLLDPARSPRPRRLGLTLAADAGGGILPEAEASLLAHTDRALLARPGPWPVARGGVLRGFAALRQEAASARHLAAARAALGLERPWLLAAHLTGGMPAGQALHALAAAAGVDLVLAGDGQALRIAPSGRTQSAPIAFAALLCAAAPVCLGLWLPDPVADERALIALAWSVGVPVAADAGNPFARDALGADAEGPARLLADAGLRARLVQAGQARLAAWEQAHATWAD</sequence>
<dbReference type="AlphaFoldDB" id="A0A2W7IAC1"/>